<accession>A0A8H4KZD1</accession>
<evidence type="ECO:0000313" key="3">
    <source>
        <dbReference type="Proteomes" id="UP000554235"/>
    </source>
</evidence>
<dbReference type="CDD" id="cd00065">
    <property type="entry name" value="FYVE_like_SF"/>
    <property type="match status" value="1"/>
</dbReference>
<evidence type="ECO:0000313" key="2">
    <source>
        <dbReference type="EMBL" id="KAF4458877.1"/>
    </source>
</evidence>
<dbReference type="EMBL" id="JAADYS010002324">
    <property type="protein sequence ID" value="KAF4458877.1"/>
    <property type="molecule type" value="Genomic_DNA"/>
</dbReference>
<sequence length="484" mass="52709">MARFVDLDDEDDAGAGPGAFPVGGPRAAGAGAPHHEAAAPPIPVPGTLHHDDPQQEEQLQLSQKEQHLLLLKKLQLLSANGRNGPWSHSLYNPEPLGNMDASTFRAPVTDALQCYPIAVAIASSLDLNTLDSLSRTCRLIHHGLLQYRTILLSSTLHCHNEDVPVDGSETFRYRARAGNWFYMEDGRSYNGKSGDCARDMVGECRRCGEVICRNCAIKPPAPAALRERHRRLCKPCVHAPIATLAKAPLDADIPVSSEAMSREICKCADEGVWLCQPCGRSIRGADHEYQRIWRWRNQYGEILGGLGTGIGEGDRGVICGREAGCCAAKEREQQLDCDAEDARDGNVVSAPGAPGTAPHPTAAPVDALIDELRLTHERTPSPSLGPGYLRHEIEGIGGIVKRKRVRMVRVGHCVPEWDDERGSGSRVLGREVRGVRRSWCGWCWRVIPSEKDYLNETPSSSSSSSGGSRRTSTSTTRSSEVKLS</sequence>
<feature type="region of interest" description="Disordered" evidence="1">
    <location>
        <begin position="1"/>
        <end position="56"/>
    </location>
</feature>
<gene>
    <name evidence="2" type="ORF">FALBO_14378</name>
</gene>
<organism evidence="2 3">
    <name type="scientific">Fusarium albosuccineum</name>
    <dbReference type="NCBI Taxonomy" id="1237068"/>
    <lineage>
        <taxon>Eukaryota</taxon>
        <taxon>Fungi</taxon>
        <taxon>Dikarya</taxon>
        <taxon>Ascomycota</taxon>
        <taxon>Pezizomycotina</taxon>
        <taxon>Sordariomycetes</taxon>
        <taxon>Hypocreomycetidae</taxon>
        <taxon>Hypocreales</taxon>
        <taxon>Nectriaceae</taxon>
        <taxon>Fusarium</taxon>
        <taxon>Fusarium decemcellulare species complex</taxon>
    </lineage>
</organism>
<dbReference type="AlphaFoldDB" id="A0A8H4KZD1"/>
<proteinExistence type="predicted"/>
<keyword evidence="3" id="KW-1185">Reference proteome</keyword>
<comment type="caution">
    <text evidence="2">The sequence shown here is derived from an EMBL/GenBank/DDBJ whole genome shotgun (WGS) entry which is preliminary data.</text>
</comment>
<feature type="region of interest" description="Disordered" evidence="1">
    <location>
        <begin position="453"/>
        <end position="484"/>
    </location>
</feature>
<name>A0A8H4KZD1_9HYPO</name>
<dbReference type="SUPFAM" id="SSF57903">
    <property type="entry name" value="FYVE/PHD zinc finger"/>
    <property type="match status" value="1"/>
</dbReference>
<dbReference type="InterPro" id="IPR011011">
    <property type="entry name" value="Znf_FYVE_PHD"/>
</dbReference>
<reference evidence="2 3" key="1">
    <citation type="submission" date="2020-01" db="EMBL/GenBank/DDBJ databases">
        <title>Identification and distribution of gene clusters putatively required for synthesis of sphingolipid metabolism inhibitors in phylogenetically diverse species of the filamentous fungus Fusarium.</title>
        <authorList>
            <person name="Kim H.-S."/>
            <person name="Busman M."/>
            <person name="Brown D.W."/>
            <person name="Divon H."/>
            <person name="Uhlig S."/>
            <person name="Proctor R.H."/>
        </authorList>
    </citation>
    <scope>NUCLEOTIDE SEQUENCE [LARGE SCALE GENOMIC DNA]</scope>
    <source>
        <strain evidence="2 3">NRRL 20459</strain>
    </source>
</reference>
<protein>
    <submittedName>
        <fullName evidence="2">Uncharacterized protein</fullName>
    </submittedName>
</protein>
<feature type="compositionally biased region" description="Low complexity" evidence="1">
    <location>
        <begin position="459"/>
        <end position="478"/>
    </location>
</feature>
<feature type="compositionally biased region" description="Low complexity" evidence="1">
    <location>
        <begin position="18"/>
        <end position="32"/>
    </location>
</feature>
<dbReference type="Proteomes" id="UP000554235">
    <property type="component" value="Unassembled WGS sequence"/>
</dbReference>
<dbReference type="OrthoDB" id="5288318at2759"/>
<evidence type="ECO:0000256" key="1">
    <source>
        <dbReference type="SAM" id="MobiDB-lite"/>
    </source>
</evidence>